<dbReference type="InterPro" id="IPR050194">
    <property type="entry name" value="Glycosyltransferase_grp1"/>
</dbReference>
<dbReference type="Gene3D" id="3.40.50.2000">
    <property type="entry name" value="Glycogen Phosphorylase B"/>
    <property type="match status" value="2"/>
</dbReference>
<dbReference type="EMBL" id="WTYS01000001">
    <property type="protein sequence ID" value="MXO55872.1"/>
    <property type="molecule type" value="Genomic_DNA"/>
</dbReference>
<accession>A0A6I4SM79</accession>
<evidence type="ECO:0000259" key="1">
    <source>
        <dbReference type="Pfam" id="PF13579"/>
    </source>
</evidence>
<name>A0A6I4SM79_9SPHN</name>
<evidence type="ECO:0000313" key="2">
    <source>
        <dbReference type="EMBL" id="MXO55872.1"/>
    </source>
</evidence>
<comment type="caution">
    <text evidence="2">The sequence shown here is derived from an EMBL/GenBank/DDBJ whole genome shotgun (WGS) entry which is preliminary data.</text>
</comment>
<sequence length="409" mass="43636">MVLQILILGLNYEPEPIGIGPYTAGLAQYLAARGHEVTVIAGNPYYPDWRLAEGANPAGSSETKNGVKIIRVPHYIPSRPSGVKRILHYLSFARNARSAAKNSGPADIVVAIAPALLSAPVALRVAQQRRAVSWLHIQDFEVEAAIATGLLSRGPIASLAKRFERWVLSSFDHVSSVSPMMALKAKRKGADANRTVELRNWADESVKPSLSRHETLRAELSLPAGIIALYSGNLALKQGCGLLGEAAKVLAEEPGLHIVVCGAGPARKILEEAACNLPNLHVRDLMPRERLNDLLGMADIHLLPQIEGAADLVLPSKLANMLASGRPVVATAKAGTGLAQEVEGCGIITPPGNAHHFAQAIKLLAKDAGMRATLGDAAAKRAHERWTSTVLLERFALALEHAVSMPEEV</sequence>
<dbReference type="AlphaFoldDB" id="A0A6I4SM79"/>
<dbReference type="Pfam" id="PF13579">
    <property type="entry name" value="Glyco_trans_4_4"/>
    <property type="match status" value="1"/>
</dbReference>
<reference evidence="2 3" key="1">
    <citation type="submission" date="2019-12" db="EMBL/GenBank/DDBJ databases">
        <title>Genomic-based taxomic classification of the family Erythrobacteraceae.</title>
        <authorList>
            <person name="Xu L."/>
        </authorList>
    </citation>
    <scope>NUCLEOTIDE SEQUENCE [LARGE SCALE GENOMIC DNA]</scope>
    <source>
        <strain evidence="2 3">JCM 17802</strain>
    </source>
</reference>
<dbReference type="NCBIfam" id="NF007640">
    <property type="entry name" value="PRK10307.1"/>
    <property type="match status" value="1"/>
</dbReference>
<dbReference type="CDD" id="cd03794">
    <property type="entry name" value="GT4_WbuB-like"/>
    <property type="match status" value="1"/>
</dbReference>
<dbReference type="Proteomes" id="UP000468943">
    <property type="component" value="Unassembled WGS sequence"/>
</dbReference>
<dbReference type="OrthoDB" id="9787293at2"/>
<dbReference type="SUPFAM" id="SSF53756">
    <property type="entry name" value="UDP-Glycosyltransferase/glycogen phosphorylase"/>
    <property type="match status" value="1"/>
</dbReference>
<evidence type="ECO:0000313" key="3">
    <source>
        <dbReference type="Proteomes" id="UP000468943"/>
    </source>
</evidence>
<dbReference type="PANTHER" id="PTHR45947">
    <property type="entry name" value="SULFOQUINOVOSYL TRANSFERASE SQD2"/>
    <property type="match status" value="1"/>
</dbReference>
<dbReference type="InterPro" id="IPR028098">
    <property type="entry name" value="Glyco_trans_4-like_N"/>
</dbReference>
<dbReference type="Pfam" id="PF13692">
    <property type="entry name" value="Glyco_trans_1_4"/>
    <property type="match status" value="1"/>
</dbReference>
<protein>
    <submittedName>
        <fullName evidence="2">WcaI family glycosyltransferase</fullName>
    </submittedName>
</protein>
<proteinExistence type="predicted"/>
<keyword evidence="2" id="KW-0808">Transferase</keyword>
<dbReference type="GO" id="GO:0016758">
    <property type="term" value="F:hexosyltransferase activity"/>
    <property type="evidence" value="ECO:0007669"/>
    <property type="project" value="TreeGrafter"/>
</dbReference>
<keyword evidence="3" id="KW-1185">Reference proteome</keyword>
<dbReference type="PANTHER" id="PTHR45947:SF3">
    <property type="entry name" value="SULFOQUINOVOSYL TRANSFERASE SQD2"/>
    <property type="match status" value="1"/>
</dbReference>
<feature type="domain" description="Glycosyltransferase subfamily 4-like N-terminal" evidence="1">
    <location>
        <begin position="18"/>
        <end position="201"/>
    </location>
</feature>
<organism evidence="2 3">
    <name type="scientific">Pontixanthobacter gangjinensis</name>
    <dbReference type="NCBI Taxonomy" id="1028742"/>
    <lineage>
        <taxon>Bacteria</taxon>
        <taxon>Pseudomonadati</taxon>
        <taxon>Pseudomonadota</taxon>
        <taxon>Alphaproteobacteria</taxon>
        <taxon>Sphingomonadales</taxon>
        <taxon>Erythrobacteraceae</taxon>
        <taxon>Pontixanthobacter</taxon>
    </lineage>
</organism>
<gene>
    <name evidence="2" type="ORF">GRI36_03150</name>
</gene>